<evidence type="ECO:0000313" key="9">
    <source>
        <dbReference type="Proteomes" id="UP000039865"/>
    </source>
</evidence>
<dbReference type="GO" id="GO:0005886">
    <property type="term" value="C:plasma membrane"/>
    <property type="evidence" value="ECO:0007669"/>
    <property type="project" value="TreeGrafter"/>
</dbReference>
<name>A0A078AM04_STYLE</name>
<dbReference type="Proteomes" id="UP000039865">
    <property type="component" value="Unassembled WGS sequence"/>
</dbReference>
<evidence type="ECO:0000313" key="8">
    <source>
        <dbReference type="EMBL" id="CDW83264.1"/>
    </source>
</evidence>
<feature type="transmembrane region" description="Helical" evidence="6">
    <location>
        <begin position="988"/>
        <end position="1010"/>
    </location>
</feature>
<dbReference type="PANTHER" id="PTHR10582">
    <property type="entry name" value="TRANSIENT RECEPTOR POTENTIAL ION CHANNEL PROTEIN"/>
    <property type="match status" value="1"/>
</dbReference>
<dbReference type="Pfam" id="PF00520">
    <property type="entry name" value="Ion_trans"/>
    <property type="match status" value="1"/>
</dbReference>
<evidence type="ECO:0000256" key="5">
    <source>
        <dbReference type="ARBA" id="ARBA00023136"/>
    </source>
</evidence>
<comment type="subcellular location">
    <subcellularLocation>
        <location evidence="1">Membrane</location>
        <topology evidence="1">Multi-pass membrane protein</topology>
    </subcellularLocation>
</comment>
<evidence type="ECO:0000256" key="2">
    <source>
        <dbReference type="ARBA" id="ARBA00022692"/>
    </source>
</evidence>
<keyword evidence="3" id="KW-0677">Repeat</keyword>
<evidence type="ECO:0000256" key="3">
    <source>
        <dbReference type="ARBA" id="ARBA00022737"/>
    </source>
</evidence>
<dbReference type="InParanoid" id="A0A078AM04"/>
<keyword evidence="8" id="KW-0675">Receptor</keyword>
<keyword evidence="4 6" id="KW-1133">Transmembrane helix</keyword>
<organism evidence="8 9">
    <name type="scientific">Stylonychia lemnae</name>
    <name type="common">Ciliate</name>
    <dbReference type="NCBI Taxonomy" id="5949"/>
    <lineage>
        <taxon>Eukaryota</taxon>
        <taxon>Sar</taxon>
        <taxon>Alveolata</taxon>
        <taxon>Ciliophora</taxon>
        <taxon>Intramacronucleata</taxon>
        <taxon>Spirotrichea</taxon>
        <taxon>Stichotrichia</taxon>
        <taxon>Sporadotrichida</taxon>
        <taxon>Oxytrichidae</taxon>
        <taxon>Stylonychinae</taxon>
        <taxon>Stylonychia</taxon>
    </lineage>
</organism>
<feature type="transmembrane region" description="Helical" evidence="6">
    <location>
        <begin position="648"/>
        <end position="666"/>
    </location>
</feature>
<keyword evidence="2 6" id="KW-0812">Transmembrane</keyword>
<evidence type="ECO:0000259" key="7">
    <source>
        <dbReference type="Pfam" id="PF00520"/>
    </source>
</evidence>
<keyword evidence="5 6" id="KW-0472">Membrane</keyword>
<gene>
    <name evidence="8" type="primary">Contig18488.g19636</name>
    <name evidence="8" type="ORF">STYLEM_12306</name>
</gene>
<protein>
    <submittedName>
        <fullName evidence="8">Transient receptor potential cation subfamily member 4</fullName>
    </submittedName>
</protein>
<feature type="transmembrane region" description="Helical" evidence="6">
    <location>
        <begin position="780"/>
        <end position="802"/>
    </location>
</feature>
<dbReference type="GO" id="GO:0005262">
    <property type="term" value="F:calcium channel activity"/>
    <property type="evidence" value="ECO:0007669"/>
    <property type="project" value="TreeGrafter"/>
</dbReference>
<evidence type="ECO:0000256" key="1">
    <source>
        <dbReference type="ARBA" id="ARBA00004141"/>
    </source>
</evidence>
<proteinExistence type="predicted"/>
<dbReference type="Gene3D" id="1.10.287.70">
    <property type="match status" value="1"/>
</dbReference>
<dbReference type="PANTHER" id="PTHR10582:SF2">
    <property type="entry name" value="INACTIVE"/>
    <property type="match status" value="1"/>
</dbReference>
<evidence type="ECO:0000256" key="6">
    <source>
        <dbReference type="SAM" id="Phobius"/>
    </source>
</evidence>
<keyword evidence="9" id="KW-1185">Reference proteome</keyword>
<sequence length="1307" mass="153232">MKKQDQLKPTHKPKESMMSLNQINSSLDLRFNNIIDHSPFPGEKKIQIIDYFDSKTYRGNSVETDYKNNMSTVKIQKLIQAIHNDSSVFIKIFRECAPSINTQLMAVIISLLISLKRKNFLNFIVNNESLIEQRNYIFQDLKSVVSLLGLNNTFTTGRVEIRRIFNEGASYLVKAQDYNSFNALIKHSSSRYFYLHIKYEHIYDLLQQQDFEMIKLMLWNKIIVMYQKNEVEKKDNMYVKKTTQDSFYIENNQNEQMESFEKIFKASDIIEHILMMVSKKRNNQTHTNDKLILVIKNLPNDLDFQRIVRIAWDYHQKNFLDVILSQSEINLAIKKEFTLESINFFLQINQLDQCCMIVQNHKKFLKERESMLIDYLVQSFKYPSFYEFKIYLIKQFFEYLKYRQVDDLLNIIEGNLIGIKASALFTYNLNPIKIGMSLFDLLVQIEGKFKISSFRVDKINGQIEECIQKIIRDISNSDELKYLLKQRDLQGNDSLYYMSLHNVYSILDTKSTDRIIQDFWKSNIDVNGNLLSTSTSFRLVEDTLNQKEIDMENFDIIKKFKNSNSLKSHQYQYQVWKKSMQIRYFFEAAMFLAIAIFFQIYINNFNSKVHTVSNEMDEMDHNPNATYEERVKVAMSWRKNLNDSGADITTAMYVSIMMFSFPIRMIQTFIFSKFSKRKFTILKGNTLIEMGFTICICVWVYKFAAANSVSGVPGEFDKDFNKVQLFVHNSVEEIGENSFRFDILLAFHTGFLWLKVLLLLKLTRSFGPMLKIIEHMVHDFLYFCIIWGINLAFFAFLGMLLFTEIHLFKSIDETLIMLVQSSLGQWDLSIYDNLSLGAIYGKIYHLIFLIVNLVMLLNLMIAILSTTFSNLHSLQLALYYDEIIEAIPQYKYDKVYGSLICAIPPTNILMFPFTLIYFCITDKDKLTRINSFLVKIAYSPKILIITPFFIVGNLISMPFAYIFTLLHLVKNLFSHKYKDKQQLLKQTAIFLTLGLPFLIITQITDLLVFMKHLFSRQNERLSQFQKPQISKRSIKEAFLITQNYVSKNINMVKQATLVKELREKLNIDQNIISLIYGDSAQLFENTGKLKENPLQHHISQSKDELLRNLKIFNAIKCVIKNCTNELNETNVLLMQTILKEVSQKMKLENLNHPLIKQISSLNTTPKNNSGKLNKVLVIYPITEKKRKNQNDYKKTKKNLFLEFAFVNPRRIVESLNSEQESMAFENQRLLTNLTIISEQILQNQRATSPSTMSSIDSAKMKNRPPVRKLITKKDTTPLIKLTKNNVSDRSNWEDLYSLYRDESKIDF</sequence>
<feature type="transmembrane region" description="Helical" evidence="6">
    <location>
        <begin position="942"/>
        <end position="968"/>
    </location>
</feature>
<feature type="domain" description="Ion transport" evidence="7">
    <location>
        <begin position="744"/>
        <end position="873"/>
    </location>
</feature>
<accession>A0A078AM04</accession>
<feature type="transmembrane region" description="Helical" evidence="6">
    <location>
        <begin position="743"/>
        <end position="760"/>
    </location>
</feature>
<feature type="transmembrane region" description="Helical" evidence="6">
    <location>
        <begin position="687"/>
        <end position="704"/>
    </location>
</feature>
<dbReference type="EMBL" id="CCKQ01011697">
    <property type="protein sequence ID" value="CDW83264.1"/>
    <property type="molecule type" value="Genomic_DNA"/>
</dbReference>
<feature type="transmembrane region" description="Helical" evidence="6">
    <location>
        <begin position="584"/>
        <end position="602"/>
    </location>
</feature>
<reference evidence="8 9" key="1">
    <citation type="submission" date="2014-06" db="EMBL/GenBank/DDBJ databases">
        <authorList>
            <person name="Swart Estienne"/>
        </authorList>
    </citation>
    <scope>NUCLEOTIDE SEQUENCE [LARGE SCALE GENOMIC DNA]</scope>
    <source>
        <strain evidence="8 9">130c</strain>
    </source>
</reference>
<dbReference type="GO" id="GO:0098703">
    <property type="term" value="P:calcium ion import across plasma membrane"/>
    <property type="evidence" value="ECO:0007669"/>
    <property type="project" value="TreeGrafter"/>
</dbReference>
<feature type="transmembrane region" description="Helical" evidence="6">
    <location>
        <begin position="843"/>
        <end position="864"/>
    </location>
</feature>
<evidence type="ECO:0000256" key="4">
    <source>
        <dbReference type="ARBA" id="ARBA00022989"/>
    </source>
</evidence>
<dbReference type="InterPro" id="IPR005821">
    <property type="entry name" value="Ion_trans_dom"/>
</dbReference>
<dbReference type="InterPro" id="IPR024862">
    <property type="entry name" value="TRPV"/>
</dbReference>
<feature type="transmembrane region" description="Helical" evidence="6">
    <location>
        <begin position="895"/>
        <end position="921"/>
    </location>
</feature>